<evidence type="ECO:0000313" key="3">
    <source>
        <dbReference type="Proteomes" id="UP001151699"/>
    </source>
</evidence>
<feature type="non-terminal residue" evidence="2">
    <location>
        <position position="1074"/>
    </location>
</feature>
<sequence length="1074" mass="119960">DISTESEQKQVHAKMNECPICNRGFNTMSGVRQHWTKGHSIDEINSFIENNTRHTSSIQIAQPSRATDPKFLWSKLQIMNEDVNRPNEISIAGRDKGHDKQVSFSVENIWRNFKKKSCVCKSDPAEDAKWKAGVQQAYDRCKKVSSNLHGRSHELTAHLMNVMEGYITKLIYLSTSNSTLLASGSSTMLEYSKVLKATVDGFNKMVSNLSGNIGKLTHSITETLNCLEVSFSSFMKKFIKADCADSRRKVDYEPVFKDFQKLMNVIALIVETLLNDCKPPTREVQEAVLILRMINEYFLITVQGINACAQDVYHRDGTKAASKRVKKVSDILDYIAVENAQSLESVVFTSTKSVTAFLKHIVNITVFLNSSLKDIFGVFEDYAMLRFVQVFVARQYVKIAQAGHDNSHDQQLSFSVEKILRNLTKKDNCMCKPDSAENIKLKADVQQTYDGCKRASTNLFGRSGELGAHCIKLMEVYITKLIHFSTSNSTMLTSGSSTMLALLSKCKKIDESGFKAIEEFSKVLKAIVDGFNKIVANLSGNIGKLTHSIIETLNSLEVSHSSFMTKFIEADCADSRRKVDYEPVFKEFQKLVNVIALIVETLLNDCKPPTREVQEAVLILCVAYDYFVIAVQGINACAQDVYYRDGTSAASKRVKKVSDILDYIAVETAQSLESVVFTSTKSVKAFLKHIIAQAGHDNGHDQQVSFSVEKIWQNLTKKDNCMCKPDSAENIKLKADVQQTYDGCKRVSTNLFGRSGELGAHCIELMEVYITKLIHFSTSNSTMLTSGSSTMLALLSKCKKIDESGFKAIEEFSKVLKAIVDGFNKIVANLSGNIGKLTHSIIETLNSLEVSHSSFMTKFIEADCADSRRKVDYEPVFKEFQKLVNVIALIVETLLNDCKPPTREVQEAVLILCVAYDYFVIAVQGINACAQDVYYRDGTSAASKRVKKVSDVLDYIAVETAQSLESVVFTSTKSVNAFLKHIVNITVFFNSSLKDIFGDTVLLMSTCTQGLLFGILSGMVKLLDQYAALKEFIPKSNLSASERWYTPEIDKANLDAELAKREYRSNKNAENHRS</sequence>
<feature type="domain" description="C2H2-type" evidence="1">
    <location>
        <begin position="18"/>
        <end position="39"/>
    </location>
</feature>
<dbReference type="EMBL" id="WJQU01000001">
    <property type="protein sequence ID" value="KAJ6645907.1"/>
    <property type="molecule type" value="Genomic_DNA"/>
</dbReference>
<proteinExistence type="predicted"/>
<accession>A0A9Q0S579</accession>
<reference evidence="2" key="1">
    <citation type="submission" date="2022-07" db="EMBL/GenBank/DDBJ databases">
        <authorList>
            <person name="Trinca V."/>
            <person name="Uliana J.V.C."/>
            <person name="Torres T.T."/>
            <person name="Ward R.J."/>
            <person name="Monesi N."/>
        </authorList>
    </citation>
    <scope>NUCLEOTIDE SEQUENCE</scope>
    <source>
        <strain evidence="2">HSMRA1968</strain>
        <tissue evidence="2">Whole embryos</tissue>
    </source>
</reference>
<dbReference type="AlphaFoldDB" id="A0A9Q0S579"/>
<keyword evidence="3" id="KW-1185">Reference proteome</keyword>
<dbReference type="InterPro" id="IPR013087">
    <property type="entry name" value="Znf_C2H2_type"/>
</dbReference>
<comment type="caution">
    <text evidence="2">The sequence shown here is derived from an EMBL/GenBank/DDBJ whole genome shotgun (WGS) entry which is preliminary data.</text>
</comment>
<evidence type="ECO:0000259" key="1">
    <source>
        <dbReference type="PROSITE" id="PS00028"/>
    </source>
</evidence>
<dbReference type="PROSITE" id="PS00028">
    <property type="entry name" value="ZINC_FINGER_C2H2_1"/>
    <property type="match status" value="1"/>
</dbReference>
<evidence type="ECO:0000313" key="2">
    <source>
        <dbReference type="EMBL" id="KAJ6645907.1"/>
    </source>
</evidence>
<organism evidence="2 3">
    <name type="scientific">Pseudolycoriella hygida</name>
    <dbReference type="NCBI Taxonomy" id="35572"/>
    <lineage>
        <taxon>Eukaryota</taxon>
        <taxon>Metazoa</taxon>
        <taxon>Ecdysozoa</taxon>
        <taxon>Arthropoda</taxon>
        <taxon>Hexapoda</taxon>
        <taxon>Insecta</taxon>
        <taxon>Pterygota</taxon>
        <taxon>Neoptera</taxon>
        <taxon>Endopterygota</taxon>
        <taxon>Diptera</taxon>
        <taxon>Nematocera</taxon>
        <taxon>Sciaroidea</taxon>
        <taxon>Sciaridae</taxon>
        <taxon>Pseudolycoriella</taxon>
    </lineage>
</organism>
<dbReference type="Proteomes" id="UP001151699">
    <property type="component" value="Chromosome A"/>
</dbReference>
<gene>
    <name evidence="2" type="ORF">Bhyg_01116</name>
</gene>
<protein>
    <recommendedName>
        <fullName evidence="1">C2H2-type domain-containing protein</fullName>
    </recommendedName>
</protein>
<name>A0A9Q0S579_9DIPT</name>